<proteinExistence type="inferred from homology"/>
<dbReference type="EMBL" id="CAJEWN010000027">
    <property type="protein sequence ID" value="CAD2141365.1"/>
    <property type="molecule type" value="Genomic_DNA"/>
</dbReference>
<dbReference type="PANTHER" id="PTHR18968">
    <property type="entry name" value="THIAMINE PYROPHOSPHATE ENZYMES"/>
    <property type="match status" value="1"/>
</dbReference>
<dbReference type="InterPro" id="IPR012001">
    <property type="entry name" value="Thiamin_PyroP_enz_TPP-bd_dom"/>
</dbReference>
<gene>
    <name evidence="4" type="ORF">MENT_LOCUS6824</name>
</gene>
<organism evidence="4 5">
    <name type="scientific">Meloidogyne enterolobii</name>
    <name type="common">Root-knot nematode worm</name>
    <name type="synonym">Meloidogyne mayaguensis</name>
    <dbReference type="NCBI Taxonomy" id="390850"/>
    <lineage>
        <taxon>Eukaryota</taxon>
        <taxon>Metazoa</taxon>
        <taxon>Ecdysozoa</taxon>
        <taxon>Nematoda</taxon>
        <taxon>Chromadorea</taxon>
        <taxon>Rhabditida</taxon>
        <taxon>Tylenchina</taxon>
        <taxon>Tylenchomorpha</taxon>
        <taxon>Tylenchoidea</taxon>
        <taxon>Meloidogynidae</taxon>
        <taxon>Meloidogyninae</taxon>
        <taxon>Meloidogyne</taxon>
    </lineage>
</organism>
<dbReference type="GO" id="GO:0003984">
    <property type="term" value="F:acetolactate synthase activity"/>
    <property type="evidence" value="ECO:0007669"/>
    <property type="project" value="TreeGrafter"/>
</dbReference>
<dbReference type="AlphaFoldDB" id="A0A6V7U178"/>
<evidence type="ECO:0000259" key="3">
    <source>
        <dbReference type="Pfam" id="PF02776"/>
    </source>
</evidence>
<name>A0A6V7U178_MELEN</name>
<evidence type="ECO:0000313" key="4">
    <source>
        <dbReference type="EMBL" id="CAD2141365.1"/>
    </source>
</evidence>
<accession>A0A6V7U178</accession>
<sequence length="206" mass="22519">MFLNFSRQTLNKCAKKTNLILINSKYFSTKFNIDKESKKHGGELVASVLKIYDTRHEVNAVFAADAVARLRQHIGVAAVTSGPGVTNTITSLKNAQLAESPVILLAGAAPSLMKGKGALQDIDQIPIIQSMCKFTARIINVEDIVPTLREAISVSQSGTPGPVFIEFPLDVLQSYQEVLRDASFIKNPDTSEKAKLIKLSKYCLIQ</sequence>
<dbReference type="InterPro" id="IPR045229">
    <property type="entry name" value="TPP_enz"/>
</dbReference>
<comment type="caution">
    <text evidence="4">The sequence shown here is derived from an EMBL/GenBank/DDBJ whole genome shotgun (WGS) entry which is preliminary data.</text>
</comment>
<dbReference type="SUPFAM" id="SSF52518">
    <property type="entry name" value="Thiamin diphosphate-binding fold (THDP-binding)"/>
    <property type="match status" value="1"/>
</dbReference>
<dbReference type="Proteomes" id="UP000580250">
    <property type="component" value="Unassembled WGS sequence"/>
</dbReference>
<dbReference type="GO" id="GO:0009097">
    <property type="term" value="P:isoleucine biosynthetic process"/>
    <property type="evidence" value="ECO:0007669"/>
    <property type="project" value="TreeGrafter"/>
</dbReference>
<evidence type="ECO:0000256" key="1">
    <source>
        <dbReference type="ARBA" id="ARBA00001964"/>
    </source>
</evidence>
<dbReference type="GO" id="GO:0009099">
    <property type="term" value="P:L-valine biosynthetic process"/>
    <property type="evidence" value="ECO:0007669"/>
    <property type="project" value="TreeGrafter"/>
</dbReference>
<dbReference type="GO" id="GO:0050660">
    <property type="term" value="F:flavin adenine dinucleotide binding"/>
    <property type="evidence" value="ECO:0007669"/>
    <property type="project" value="TreeGrafter"/>
</dbReference>
<dbReference type="OrthoDB" id="16262at2759"/>
<dbReference type="InterPro" id="IPR029061">
    <property type="entry name" value="THDP-binding"/>
</dbReference>
<reference evidence="4 5" key="1">
    <citation type="submission" date="2020-08" db="EMBL/GenBank/DDBJ databases">
        <authorList>
            <person name="Koutsovoulos G."/>
            <person name="Danchin GJ E."/>
        </authorList>
    </citation>
    <scope>NUCLEOTIDE SEQUENCE [LARGE SCALE GENOMIC DNA]</scope>
</reference>
<dbReference type="Gene3D" id="3.40.50.970">
    <property type="match status" value="1"/>
</dbReference>
<dbReference type="CDD" id="cd07035">
    <property type="entry name" value="TPP_PYR_POX_like"/>
    <property type="match status" value="1"/>
</dbReference>
<protein>
    <recommendedName>
        <fullName evidence="3">Thiamine pyrophosphate enzyme N-terminal TPP-binding domain-containing protein</fullName>
    </recommendedName>
</protein>
<evidence type="ECO:0000313" key="5">
    <source>
        <dbReference type="Proteomes" id="UP000580250"/>
    </source>
</evidence>
<dbReference type="PANTHER" id="PTHR18968:SF166">
    <property type="entry name" value="2-HYDROXYACYL-COA LYASE 2"/>
    <property type="match status" value="1"/>
</dbReference>
<evidence type="ECO:0000256" key="2">
    <source>
        <dbReference type="ARBA" id="ARBA00007812"/>
    </source>
</evidence>
<comment type="cofactor">
    <cofactor evidence="1">
        <name>thiamine diphosphate</name>
        <dbReference type="ChEBI" id="CHEBI:58937"/>
    </cofactor>
</comment>
<comment type="similarity">
    <text evidence="2">Belongs to the TPP enzyme family.</text>
</comment>
<dbReference type="GO" id="GO:0005948">
    <property type="term" value="C:acetolactate synthase complex"/>
    <property type="evidence" value="ECO:0007669"/>
    <property type="project" value="TreeGrafter"/>
</dbReference>
<dbReference type="Pfam" id="PF02776">
    <property type="entry name" value="TPP_enzyme_N"/>
    <property type="match status" value="1"/>
</dbReference>
<dbReference type="GO" id="GO:0030976">
    <property type="term" value="F:thiamine pyrophosphate binding"/>
    <property type="evidence" value="ECO:0007669"/>
    <property type="project" value="InterPro"/>
</dbReference>
<feature type="domain" description="Thiamine pyrophosphate enzyme N-terminal TPP-binding" evidence="3">
    <location>
        <begin position="47"/>
        <end position="126"/>
    </location>
</feature>